<accession>A0A1F8C324</accession>
<comment type="caution">
    <text evidence="4">The sequence shown here is derived from an EMBL/GenBank/DDBJ whole genome shotgun (WGS) entry which is preliminary data.</text>
</comment>
<evidence type="ECO:0000313" key="5">
    <source>
        <dbReference type="Proteomes" id="UP000178429"/>
    </source>
</evidence>
<reference evidence="4 5" key="1">
    <citation type="journal article" date="2016" name="Nat. Commun.">
        <title>Thousands of microbial genomes shed light on interconnected biogeochemical processes in an aquifer system.</title>
        <authorList>
            <person name="Anantharaman K."/>
            <person name="Brown C.T."/>
            <person name="Hug L.A."/>
            <person name="Sharon I."/>
            <person name="Castelle C.J."/>
            <person name="Probst A.J."/>
            <person name="Thomas B.C."/>
            <person name="Singh A."/>
            <person name="Wilkins M.J."/>
            <person name="Karaoz U."/>
            <person name="Brodie E.L."/>
            <person name="Williams K.H."/>
            <person name="Hubbard S.S."/>
            <person name="Banfield J.F."/>
        </authorList>
    </citation>
    <scope>NUCLEOTIDE SEQUENCE [LARGE SCALE GENOMIC DNA]</scope>
</reference>
<dbReference type="EMBL" id="MGHL01000006">
    <property type="protein sequence ID" value="OGM70259.1"/>
    <property type="molecule type" value="Genomic_DNA"/>
</dbReference>
<dbReference type="STRING" id="1802525.A2975_04270"/>
<dbReference type="InterPro" id="IPR007848">
    <property type="entry name" value="Small_mtfrase_dom"/>
</dbReference>
<dbReference type="InterPro" id="IPR029063">
    <property type="entry name" value="SAM-dependent_MTases_sf"/>
</dbReference>
<evidence type="ECO:0000313" key="4">
    <source>
        <dbReference type="EMBL" id="OGM70259.1"/>
    </source>
</evidence>
<feature type="domain" description="Methyltransferase small" evidence="3">
    <location>
        <begin position="25"/>
        <end position="161"/>
    </location>
</feature>
<protein>
    <submittedName>
        <fullName evidence="4">Methyltransferase</fullName>
    </submittedName>
</protein>
<keyword evidence="2 4" id="KW-0808">Transferase</keyword>
<dbReference type="PANTHER" id="PTHR47816:SF4">
    <property type="entry name" value="RIBOSOMAL RNA SMALL SUBUNIT METHYLTRANSFERASE C"/>
    <property type="match status" value="1"/>
</dbReference>
<dbReference type="InterPro" id="IPR046977">
    <property type="entry name" value="RsmC/RlmG"/>
</dbReference>
<evidence type="ECO:0000256" key="1">
    <source>
        <dbReference type="ARBA" id="ARBA00022603"/>
    </source>
</evidence>
<dbReference type="AlphaFoldDB" id="A0A1F8C324"/>
<dbReference type="Proteomes" id="UP000178429">
    <property type="component" value="Unassembled WGS sequence"/>
</dbReference>
<dbReference type="PANTHER" id="PTHR47816">
    <property type="entry name" value="RIBOSOMAL RNA SMALL SUBUNIT METHYLTRANSFERASE C"/>
    <property type="match status" value="1"/>
</dbReference>
<evidence type="ECO:0000259" key="3">
    <source>
        <dbReference type="Pfam" id="PF05175"/>
    </source>
</evidence>
<evidence type="ECO:0000256" key="2">
    <source>
        <dbReference type="ARBA" id="ARBA00022679"/>
    </source>
</evidence>
<keyword evidence="1 4" id="KW-0489">Methyltransferase</keyword>
<dbReference type="SUPFAM" id="SSF53335">
    <property type="entry name" value="S-adenosyl-L-methionine-dependent methyltransferases"/>
    <property type="match status" value="1"/>
</dbReference>
<dbReference type="CDD" id="cd02440">
    <property type="entry name" value="AdoMet_MTases"/>
    <property type="match status" value="1"/>
</dbReference>
<organism evidence="4 5">
    <name type="scientific">Candidatus Woesebacteria bacterium RIFCSPLOWO2_01_FULL_44_14</name>
    <dbReference type="NCBI Taxonomy" id="1802525"/>
    <lineage>
        <taxon>Bacteria</taxon>
        <taxon>Candidatus Woeseibacteriota</taxon>
    </lineage>
</organism>
<proteinExistence type="predicted"/>
<dbReference type="GO" id="GO:0032259">
    <property type="term" value="P:methylation"/>
    <property type="evidence" value="ECO:0007669"/>
    <property type="project" value="UniProtKB-KW"/>
</dbReference>
<dbReference type="GO" id="GO:0008757">
    <property type="term" value="F:S-adenosylmethionine-dependent methyltransferase activity"/>
    <property type="evidence" value="ECO:0007669"/>
    <property type="project" value="InterPro"/>
</dbReference>
<sequence length="191" mass="21178">MSNSDVYYKKTIEYPFNGQKFSFDVANTLFSTFEMDHGTDILIRSIVTKSPKTILDLGCGYGPLGVILAKTNPKAEVTMLDSNLLAVRYSKYNLLKNNVTNATVVGSVGIEAVKDKTFDLIVSNIPAKIGDEAITQEFILAPYELLDPGGELWVVVVSALNRLIPKIGGEHNIKIRNVRKRRGHTVYQITK</sequence>
<dbReference type="Gene3D" id="3.40.50.150">
    <property type="entry name" value="Vaccinia Virus protein VP39"/>
    <property type="match status" value="1"/>
</dbReference>
<gene>
    <name evidence="4" type="ORF">A2975_04270</name>
</gene>
<name>A0A1F8C324_9BACT</name>
<dbReference type="Pfam" id="PF05175">
    <property type="entry name" value="MTS"/>
    <property type="match status" value="1"/>
</dbReference>